<dbReference type="PROSITE" id="PS50943">
    <property type="entry name" value="HTH_CROC1"/>
    <property type="match status" value="1"/>
</dbReference>
<dbReference type="Gene3D" id="1.10.10.10">
    <property type="entry name" value="Winged helix-like DNA-binding domain superfamily/Winged helix DNA-binding domain"/>
    <property type="match status" value="2"/>
</dbReference>
<protein>
    <submittedName>
        <fullName evidence="9">SigB/SigF/SigG family RNA polymerase sigma factor</fullName>
    </submittedName>
</protein>
<evidence type="ECO:0000313" key="9">
    <source>
        <dbReference type="EMBL" id="MFC3966400.1"/>
    </source>
</evidence>
<sequence length="274" mass="30178">MNSTTMTAYRDVARRTSKGGYENLEPRFTELATLDQADPARARLREDIITAALPLAEHIAMKFAGRGENADDLVQVAMVGLVQAVDRFDVTVGASFVGFAVPTIMGEVRRHFRDRTWAVRVPRATKELQQRLAPAIEVLSHRLHRMPTAREIAAHLDVDLVEVTQALIARNGYAAEPIEQPRGGDEDSGTTSALDSFAAPDPGYNLLEDAITVGPLLAALPERDRQVLMWRFGDNLTQSEIAKRLGISQMQVSRILTRVLTTLREQALSEPAVA</sequence>
<dbReference type="CDD" id="cd06171">
    <property type="entry name" value="Sigma70_r4"/>
    <property type="match status" value="1"/>
</dbReference>
<dbReference type="SUPFAM" id="SSF88659">
    <property type="entry name" value="Sigma3 and sigma4 domains of RNA polymerase sigma factors"/>
    <property type="match status" value="2"/>
</dbReference>
<dbReference type="PANTHER" id="PTHR30385:SF4">
    <property type="entry name" value="RNA POLYMERASE SIGMA-E FACTOR"/>
    <property type="match status" value="1"/>
</dbReference>
<dbReference type="RefSeq" id="WP_378617065.1">
    <property type="nucleotide sequence ID" value="NZ_JBHSAX010000033.1"/>
</dbReference>
<dbReference type="PRINTS" id="PR00046">
    <property type="entry name" value="SIGMA70FCT"/>
</dbReference>
<dbReference type="InterPro" id="IPR036388">
    <property type="entry name" value="WH-like_DNA-bd_sf"/>
</dbReference>
<evidence type="ECO:0000256" key="2">
    <source>
        <dbReference type="ARBA" id="ARBA00022969"/>
    </source>
</evidence>
<dbReference type="InterPro" id="IPR013325">
    <property type="entry name" value="RNA_pol_sigma_r2"/>
</dbReference>
<feature type="domain" description="HTH cro/C1-type" evidence="8">
    <location>
        <begin position="235"/>
        <end position="255"/>
    </location>
</feature>
<evidence type="ECO:0000256" key="6">
    <source>
        <dbReference type="ARBA" id="ARBA00023163"/>
    </source>
</evidence>
<dbReference type="Pfam" id="PF04545">
    <property type="entry name" value="Sigma70_r4"/>
    <property type="match status" value="1"/>
</dbReference>
<evidence type="ECO:0000256" key="7">
    <source>
        <dbReference type="SAM" id="MobiDB-lite"/>
    </source>
</evidence>
<keyword evidence="6" id="KW-0804">Transcription</keyword>
<dbReference type="InterPro" id="IPR014284">
    <property type="entry name" value="RNA_pol_sigma-70_dom"/>
</dbReference>
<dbReference type="NCBIfam" id="TIGR02980">
    <property type="entry name" value="SigBFG"/>
    <property type="match status" value="1"/>
</dbReference>
<dbReference type="InterPro" id="IPR007627">
    <property type="entry name" value="RNA_pol_sigma70_r2"/>
</dbReference>
<keyword evidence="2" id="KW-0749">Sporulation</keyword>
<feature type="region of interest" description="Disordered" evidence="7">
    <location>
        <begin position="176"/>
        <end position="195"/>
    </location>
</feature>
<evidence type="ECO:0000256" key="3">
    <source>
        <dbReference type="ARBA" id="ARBA00023015"/>
    </source>
</evidence>
<keyword evidence="3" id="KW-0805">Transcription regulation</keyword>
<dbReference type="InterPro" id="IPR014322">
    <property type="entry name" value="RNA_pol_sigma-B/F/G"/>
</dbReference>
<evidence type="ECO:0000256" key="1">
    <source>
        <dbReference type="ARBA" id="ARBA00007788"/>
    </source>
</evidence>
<dbReference type="InterPro" id="IPR000943">
    <property type="entry name" value="RNA_pol_sigma70"/>
</dbReference>
<organism evidence="9 10">
    <name type="scientific">Nocardia jiangsuensis</name>
    <dbReference type="NCBI Taxonomy" id="1691563"/>
    <lineage>
        <taxon>Bacteria</taxon>
        <taxon>Bacillati</taxon>
        <taxon>Actinomycetota</taxon>
        <taxon>Actinomycetes</taxon>
        <taxon>Mycobacteriales</taxon>
        <taxon>Nocardiaceae</taxon>
        <taxon>Nocardia</taxon>
    </lineage>
</organism>
<gene>
    <name evidence="9" type="ORF">ACFO0B_30835</name>
</gene>
<evidence type="ECO:0000256" key="4">
    <source>
        <dbReference type="ARBA" id="ARBA00023082"/>
    </source>
</evidence>
<comment type="similarity">
    <text evidence="1">Belongs to the sigma-70 factor family.</text>
</comment>
<comment type="caution">
    <text evidence="9">The sequence shown here is derived from an EMBL/GenBank/DDBJ whole genome shotgun (WGS) entry which is preliminary data.</text>
</comment>
<dbReference type="SUPFAM" id="SSF88946">
    <property type="entry name" value="Sigma2 domain of RNA polymerase sigma factors"/>
    <property type="match status" value="1"/>
</dbReference>
<dbReference type="Pfam" id="PF04539">
    <property type="entry name" value="Sigma70_r3"/>
    <property type="match status" value="1"/>
</dbReference>
<name>A0ABV8E361_9NOCA</name>
<accession>A0ABV8E361</accession>
<dbReference type="NCBIfam" id="TIGR02937">
    <property type="entry name" value="sigma70-ECF"/>
    <property type="match status" value="1"/>
</dbReference>
<dbReference type="Pfam" id="PF04542">
    <property type="entry name" value="Sigma70_r2"/>
    <property type="match status" value="1"/>
</dbReference>
<dbReference type="InterPro" id="IPR007630">
    <property type="entry name" value="RNA_pol_sigma70_r4"/>
</dbReference>
<reference evidence="10" key="1">
    <citation type="journal article" date="2019" name="Int. J. Syst. Evol. Microbiol.">
        <title>The Global Catalogue of Microorganisms (GCM) 10K type strain sequencing project: providing services to taxonomists for standard genome sequencing and annotation.</title>
        <authorList>
            <consortium name="The Broad Institute Genomics Platform"/>
            <consortium name="The Broad Institute Genome Sequencing Center for Infectious Disease"/>
            <person name="Wu L."/>
            <person name="Ma J."/>
        </authorList>
    </citation>
    <scope>NUCLEOTIDE SEQUENCE [LARGE SCALE GENOMIC DNA]</scope>
    <source>
        <strain evidence="10">CGMCC 4.7330</strain>
    </source>
</reference>
<evidence type="ECO:0000256" key="5">
    <source>
        <dbReference type="ARBA" id="ARBA00023125"/>
    </source>
</evidence>
<dbReference type="PANTHER" id="PTHR30385">
    <property type="entry name" value="SIGMA FACTOR F FLAGELLAR"/>
    <property type="match status" value="1"/>
</dbReference>
<keyword evidence="10" id="KW-1185">Reference proteome</keyword>
<evidence type="ECO:0000313" key="10">
    <source>
        <dbReference type="Proteomes" id="UP001595696"/>
    </source>
</evidence>
<keyword evidence="4" id="KW-0731">Sigma factor</keyword>
<dbReference type="InterPro" id="IPR001387">
    <property type="entry name" value="Cro/C1-type_HTH"/>
</dbReference>
<dbReference type="Proteomes" id="UP001595696">
    <property type="component" value="Unassembled WGS sequence"/>
</dbReference>
<proteinExistence type="inferred from homology"/>
<dbReference type="Gene3D" id="1.20.120.1810">
    <property type="match status" value="1"/>
</dbReference>
<dbReference type="EMBL" id="JBHSAX010000033">
    <property type="protein sequence ID" value="MFC3966400.1"/>
    <property type="molecule type" value="Genomic_DNA"/>
</dbReference>
<keyword evidence="5" id="KW-0238">DNA-binding</keyword>
<evidence type="ECO:0000259" key="8">
    <source>
        <dbReference type="PROSITE" id="PS50943"/>
    </source>
</evidence>
<dbReference type="InterPro" id="IPR013324">
    <property type="entry name" value="RNA_pol_sigma_r3/r4-like"/>
</dbReference>
<dbReference type="InterPro" id="IPR007624">
    <property type="entry name" value="RNA_pol_sigma70_r3"/>
</dbReference>